<keyword evidence="2" id="KW-1185">Reference proteome</keyword>
<dbReference type="AGR" id="WB:WBGene00016082"/>
<dbReference type="InParanoid" id="Q18145"/>
<dbReference type="Proteomes" id="UP000001940">
    <property type="component" value="Chromosome IV"/>
</dbReference>
<dbReference type="GeneID" id="182878"/>
<dbReference type="Bgee" id="WBGene00016082">
    <property type="expression patterns" value="Expressed in germ line (C elegans) and 2 other cell types or tissues"/>
</dbReference>
<protein>
    <submittedName>
        <fullName evidence="1">Peroxiredoxin</fullName>
    </submittedName>
</protein>
<dbReference type="WormBase" id="C25A8.1">
    <property type="protein sequence ID" value="CE08382"/>
    <property type="gene ID" value="WBGene00016082"/>
</dbReference>
<gene>
    <name evidence="1 3" type="ORF">C25A8.1</name>
    <name evidence="1" type="ORF">CELE_C25A8.1</name>
</gene>
<dbReference type="AlphaFoldDB" id="Q18145"/>
<dbReference type="RefSeq" id="NP_501084.1">
    <property type="nucleotide sequence ID" value="NM_068683.1"/>
</dbReference>
<dbReference type="STRING" id="6239.C25A8.1.1"/>
<dbReference type="HOGENOM" id="CLU_3351581_0_0_1"/>
<evidence type="ECO:0000313" key="2">
    <source>
        <dbReference type="Proteomes" id="UP000001940"/>
    </source>
</evidence>
<proteinExistence type="predicted"/>
<accession>Q18145</accession>
<dbReference type="KEGG" id="cel:CELE_C25A8.1"/>
<dbReference type="EMBL" id="BX284604">
    <property type="protein sequence ID" value="CCD63427.1"/>
    <property type="molecule type" value="Genomic_DNA"/>
</dbReference>
<dbReference type="CTD" id="182878"/>
<evidence type="ECO:0000313" key="1">
    <source>
        <dbReference type="EMBL" id="CCD63427.1"/>
    </source>
</evidence>
<organism evidence="1 2">
    <name type="scientific">Caenorhabditis elegans</name>
    <dbReference type="NCBI Taxonomy" id="6239"/>
    <lineage>
        <taxon>Eukaryota</taxon>
        <taxon>Metazoa</taxon>
        <taxon>Ecdysozoa</taxon>
        <taxon>Nematoda</taxon>
        <taxon>Chromadorea</taxon>
        <taxon>Rhabditida</taxon>
        <taxon>Rhabditina</taxon>
        <taxon>Rhabditomorpha</taxon>
        <taxon>Rhabditoidea</taxon>
        <taxon>Rhabditidae</taxon>
        <taxon>Peloderinae</taxon>
        <taxon>Caenorhabditis</taxon>
    </lineage>
</organism>
<name>Q18145_CAEEL</name>
<dbReference type="PIR" id="T29808">
    <property type="entry name" value="T29808"/>
</dbReference>
<sequence length="37" mass="3876">MAQSVPPGNIQAQTKRLGVDAPCSVLDPKEDVLLVVS</sequence>
<reference evidence="1 2" key="1">
    <citation type="journal article" date="1998" name="Science">
        <title>Genome sequence of the nematode C. elegans: a platform for investigating biology.</title>
        <authorList>
            <consortium name="The C. elegans sequencing consortium"/>
            <person name="Sulson J.E."/>
            <person name="Waterston R."/>
        </authorList>
    </citation>
    <scope>NUCLEOTIDE SEQUENCE [LARGE SCALE GENOMIC DNA]</scope>
    <source>
        <strain evidence="1 2">Bristol N2</strain>
    </source>
</reference>
<dbReference type="UCSC" id="C25A8.1">
    <property type="organism name" value="c. elegans"/>
</dbReference>
<dbReference type="PaxDb" id="6239-C25A8.1"/>
<evidence type="ECO:0000313" key="3">
    <source>
        <dbReference type="WormBase" id="C25A8.1"/>
    </source>
</evidence>